<dbReference type="InterPro" id="IPR042201">
    <property type="entry name" value="FH2_Formin_sf"/>
</dbReference>
<dbReference type="PANTHER" id="PTHR46345">
    <property type="entry name" value="INVERTED FORMIN-2"/>
    <property type="match status" value="1"/>
</dbReference>
<sequence>MRLDIMILQQEFDPAVTSLCVTAKCLQEAARELLSCPELHYILRLVLKAGNYMNAGGYAGNAAGFRISSLLKLTDTKANKPGVNLLHFVAMEAVKKDKDLLMFPSRLSHVGQASRLSEESVVEDLSRLQSRVSELRVRAQADAEIQLQTRAFLEVAEVRLKEAQDKLESLQKSSKALVEFFCEDKTFKLEEACLIFHGFCHRFQRAARENAERKLREQRCLARERDNVQKRRSLGRRVAPEADQDSCDLELALQSSFSHTGSRRSHRHSPYIQRNMKSDRQRHPNSNLHVLSPRGVGRGSPLTGLSLRKNDVNTEETEQAQCYSTDSAVNVRRDAASPNTRKSRSSLNTKTVCSYNASVALPETSNASHQQGAESVSSLTGHYKKDSCLMKTPAERLLVPRGGTSNKSRIPKAEPSPADALFTGHILRPSPVCPTSIRTSLMTRFTAARNELQHNGAWQKVNAPSDTGKLKGDAGEKVKQDEDKRLEPNSESQTPLSIHRPAAATTAKTVSVCASLFKTLLLVGSESFGRVTSSTVFGCTFYL</sequence>
<evidence type="ECO:0000313" key="3">
    <source>
        <dbReference type="EMBL" id="KAK9978268.1"/>
    </source>
</evidence>
<dbReference type="Gene3D" id="1.20.58.2220">
    <property type="entry name" value="Formin, FH2 domain"/>
    <property type="match status" value="1"/>
</dbReference>
<dbReference type="Proteomes" id="UP001479290">
    <property type="component" value="Unassembled WGS sequence"/>
</dbReference>
<evidence type="ECO:0000313" key="4">
    <source>
        <dbReference type="Proteomes" id="UP001479290"/>
    </source>
</evidence>
<dbReference type="Pfam" id="PF02181">
    <property type="entry name" value="FH2"/>
    <property type="match status" value="1"/>
</dbReference>
<protein>
    <recommendedName>
        <fullName evidence="2">FH2 domain-containing protein</fullName>
    </recommendedName>
</protein>
<proteinExistence type="predicted"/>
<name>A0AAW2AYV0_CULAL</name>
<feature type="compositionally biased region" description="Polar residues" evidence="1">
    <location>
        <begin position="337"/>
        <end position="348"/>
    </location>
</feature>
<gene>
    <name evidence="3" type="ORF">ABG768_020027</name>
</gene>
<dbReference type="SUPFAM" id="SSF101447">
    <property type="entry name" value="Formin homology 2 domain (FH2 domain)"/>
    <property type="match status" value="1"/>
</dbReference>
<accession>A0AAW2AYV0</accession>
<feature type="region of interest" description="Disordered" evidence="1">
    <location>
        <begin position="258"/>
        <end position="348"/>
    </location>
</feature>
<feature type="compositionally biased region" description="Polar residues" evidence="1">
    <location>
        <begin position="319"/>
        <end position="328"/>
    </location>
</feature>
<comment type="caution">
    <text evidence="3">The sequence shown here is derived from an EMBL/GenBank/DDBJ whole genome shotgun (WGS) entry which is preliminary data.</text>
</comment>
<organism evidence="3 4">
    <name type="scientific">Culter alburnus</name>
    <name type="common">Topmouth culter</name>
    <dbReference type="NCBI Taxonomy" id="194366"/>
    <lineage>
        <taxon>Eukaryota</taxon>
        <taxon>Metazoa</taxon>
        <taxon>Chordata</taxon>
        <taxon>Craniata</taxon>
        <taxon>Vertebrata</taxon>
        <taxon>Euteleostomi</taxon>
        <taxon>Actinopterygii</taxon>
        <taxon>Neopterygii</taxon>
        <taxon>Teleostei</taxon>
        <taxon>Ostariophysi</taxon>
        <taxon>Cypriniformes</taxon>
        <taxon>Xenocyprididae</taxon>
        <taxon>Xenocypridinae</taxon>
        <taxon>Culter</taxon>
    </lineage>
</organism>
<evidence type="ECO:0000259" key="2">
    <source>
        <dbReference type="PROSITE" id="PS51444"/>
    </source>
</evidence>
<keyword evidence="4" id="KW-1185">Reference proteome</keyword>
<feature type="domain" description="FH2" evidence="2">
    <location>
        <begin position="1"/>
        <end position="229"/>
    </location>
</feature>
<dbReference type="PROSITE" id="PS51444">
    <property type="entry name" value="FH2"/>
    <property type="match status" value="1"/>
</dbReference>
<evidence type="ECO:0000256" key="1">
    <source>
        <dbReference type="SAM" id="MobiDB-lite"/>
    </source>
</evidence>
<feature type="compositionally biased region" description="Basic and acidic residues" evidence="1">
    <location>
        <begin position="468"/>
        <end position="488"/>
    </location>
</feature>
<dbReference type="InterPro" id="IPR015425">
    <property type="entry name" value="FH2_Formin"/>
</dbReference>
<dbReference type="EMBL" id="JAWDJR010000003">
    <property type="protein sequence ID" value="KAK9978268.1"/>
    <property type="molecule type" value="Genomic_DNA"/>
</dbReference>
<dbReference type="AlphaFoldDB" id="A0AAW2AYV0"/>
<feature type="region of interest" description="Disordered" evidence="1">
    <location>
        <begin position="460"/>
        <end position="500"/>
    </location>
</feature>
<dbReference type="PANTHER" id="PTHR46345:SF10">
    <property type="entry name" value="FORMIN-J"/>
    <property type="match status" value="1"/>
</dbReference>
<reference evidence="3 4" key="1">
    <citation type="submission" date="2024-05" db="EMBL/GenBank/DDBJ databases">
        <title>A high-quality chromosomal-level genome assembly of Topmouth culter (Culter alburnus).</title>
        <authorList>
            <person name="Zhao H."/>
        </authorList>
    </citation>
    <scope>NUCLEOTIDE SEQUENCE [LARGE SCALE GENOMIC DNA]</scope>
    <source>
        <strain evidence="3">CATC2023</strain>
        <tissue evidence="3">Muscle</tissue>
    </source>
</reference>